<dbReference type="Pfam" id="PF12833">
    <property type="entry name" value="HTH_18"/>
    <property type="match status" value="1"/>
</dbReference>
<dbReference type="SMART" id="SM00342">
    <property type="entry name" value="HTH_ARAC"/>
    <property type="match status" value="1"/>
</dbReference>
<evidence type="ECO:0000313" key="5">
    <source>
        <dbReference type="EMBL" id="RLU04944.1"/>
    </source>
</evidence>
<proteinExistence type="predicted"/>
<evidence type="ECO:0000313" key="6">
    <source>
        <dbReference type="EMBL" id="RLU06886.1"/>
    </source>
</evidence>
<dbReference type="PANTHER" id="PTHR43436:SF1">
    <property type="entry name" value="TRANSCRIPTIONAL REGULATORY PROTEIN"/>
    <property type="match status" value="1"/>
</dbReference>
<dbReference type="PANTHER" id="PTHR43436">
    <property type="entry name" value="ARAC-FAMILY TRANSCRIPTIONAL REGULATOR"/>
    <property type="match status" value="1"/>
</dbReference>
<dbReference type="EMBL" id="PEGA01000034">
    <property type="protein sequence ID" value="RLU04944.1"/>
    <property type="molecule type" value="Genomic_DNA"/>
</dbReference>
<accession>A0A3L8CFA7</accession>
<keyword evidence="1" id="KW-0805">Transcription regulation</keyword>
<keyword evidence="7" id="KW-1185">Reference proteome</keyword>
<dbReference type="GO" id="GO:0003700">
    <property type="term" value="F:DNA-binding transcription factor activity"/>
    <property type="evidence" value="ECO:0007669"/>
    <property type="project" value="InterPro"/>
</dbReference>
<protein>
    <submittedName>
        <fullName evidence="6">AraC family transcriptional regulator</fullName>
    </submittedName>
</protein>
<dbReference type="SUPFAM" id="SSF51215">
    <property type="entry name" value="Regulatory protein AraC"/>
    <property type="match status" value="1"/>
</dbReference>
<dbReference type="GO" id="GO:0043565">
    <property type="term" value="F:sequence-specific DNA binding"/>
    <property type="evidence" value="ECO:0007669"/>
    <property type="project" value="InterPro"/>
</dbReference>
<evidence type="ECO:0000256" key="3">
    <source>
        <dbReference type="ARBA" id="ARBA00023163"/>
    </source>
</evidence>
<dbReference type="AlphaFoldDB" id="A0A3L8CFA7"/>
<keyword evidence="3" id="KW-0804">Transcription</keyword>
<dbReference type="Gene3D" id="1.10.10.60">
    <property type="entry name" value="Homeodomain-like"/>
    <property type="match status" value="2"/>
</dbReference>
<sequence length="285" mass="32533">MNRAMDELRRIVMRAEDKWTDTGLPRVAMVRAEACANQVYQPMLHLVLQGSKTLSIGDQVLQYRPGSYFVVPVDVPATGEIYPDGPDQPYLAISLTLNPCVIATLLTDQGNVREQSLAKRFAALPASDELIDAWLRMMRLLDRPDEAAVLAPMIEREILFRVLQGPLGGMLREIARPDGRLQQIRRATQWIGEHYTKPFRVEPLAAMCDMSVAAFYRHFKIITGMTPIQYQKRLRLIRARWLLLFDPRDAASIAFTMGYESASQFSREYARLFGMPPMRDAARFR</sequence>
<evidence type="ECO:0000259" key="4">
    <source>
        <dbReference type="PROSITE" id="PS01124"/>
    </source>
</evidence>
<dbReference type="Proteomes" id="UP000282140">
    <property type="component" value="Unassembled WGS sequence"/>
</dbReference>
<dbReference type="Pfam" id="PF06719">
    <property type="entry name" value="AraC_N"/>
    <property type="match status" value="1"/>
</dbReference>
<organism evidence="6 7">
    <name type="scientific">Pseudomonas prosekii</name>
    <dbReference type="NCBI Taxonomy" id="1148509"/>
    <lineage>
        <taxon>Bacteria</taxon>
        <taxon>Pseudomonadati</taxon>
        <taxon>Pseudomonadota</taxon>
        <taxon>Gammaproteobacteria</taxon>
        <taxon>Pseudomonadales</taxon>
        <taxon>Pseudomonadaceae</taxon>
        <taxon>Pseudomonas</taxon>
    </lineage>
</organism>
<evidence type="ECO:0000313" key="7">
    <source>
        <dbReference type="Proteomes" id="UP000282140"/>
    </source>
</evidence>
<dbReference type="PROSITE" id="PS01124">
    <property type="entry name" value="HTH_ARAC_FAMILY_2"/>
    <property type="match status" value="1"/>
</dbReference>
<keyword evidence="2" id="KW-0238">DNA-binding</keyword>
<dbReference type="InterPro" id="IPR009057">
    <property type="entry name" value="Homeodomain-like_sf"/>
</dbReference>
<name>A0A3L8CFA7_9PSED</name>
<dbReference type="InterPro" id="IPR018060">
    <property type="entry name" value="HTH_AraC"/>
</dbReference>
<evidence type="ECO:0000256" key="1">
    <source>
        <dbReference type="ARBA" id="ARBA00023015"/>
    </source>
</evidence>
<dbReference type="Proteomes" id="UP000282672">
    <property type="component" value="Unassembled WGS sequence"/>
</dbReference>
<evidence type="ECO:0000313" key="8">
    <source>
        <dbReference type="Proteomes" id="UP000282672"/>
    </source>
</evidence>
<evidence type="ECO:0000256" key="2">
    <source>
        <dbReference type="ARBA" id="ARBA00023125"/>
    </source>
</evidence>
<dbReference type="SUPFAM" id="SSF46689">
    <property type="entry name" value="Homeodomain-like"/>
    <property type="match status" value="2"/>
</dbReference>
<dbReference type="InterPro" id="IPR037923">
    <property type="entry name" value="HTH-like"/>
</dbReference>
<dbReference type="EMBL" id="PEGB01000013">
    <property type="protein sequence ID" value="RLU06886.1"/>
    <property type="molecule type" value="Genomic_DNA"/>
</dbReference>
<feature type="domain" description="HTH araC/xylS-type" evidence="4">
    <location>
        <begin position="185"/>
        <end position="283"/>
    </location>
</feature>
<comment type="caution">
    <text evidence="6">The sequence shown here is derived from an EMBL/GenBank/DDBJ whole genome shotgun (WGS) entry which is preliminary data.</text>
</comment>
<reference evidence="7 8" key="1">
    <citation type="journal article" date="2018" name="Front. Microbiol.">
        <title>Discovery of Phloeophagus Beetles as a Source of Pseudomonas Strains That Produce Potentially New Bioactive Substances and Description of Pseudomonas bohemica sp. nov.</title>
        <authorList>
            <person name="Saati-Santamaria Z."/>
            <person name="Lopez-Mondejar R."/>
            <person name="Jimenez-Gomez A."/>
            <person name="Diez-Mendez A."/>
            <person name="Vetrovsky T."/>
            <person name="Igual J.M."/>
            <person name="Velazquez E."/>
            <person name="Kolarik M."/>
            <person name="Rivas R."/>
            <person name="Garcia-Fraile P."/>
        </authorList>
    </citation>
    <scope>NUCLEOTIDE SEQUENCE [LARGE SCALE GENOMIC DNA]</scope>
    <source>
        <strain evidence="5 8">A2-NA12</strain>
        <strain evidence="6 7">A2-NA13</strain>
    </source>
</reference>
<dbReference type="InterPro" id="IPR009594">
    <property type="entry name" value="Tscrpt_reg_HTH_AraC_N"/>
</dbReference>
<gene>
    <name evidence="5" type="ORF">CS076_25115</name>
    <name evidence="6" type="ORF">CS078_20250</name>
</gene>